<accession>A0ABW5NZN0</accession>
<sequence>MFITPGSARSLPARASKCPAPKRHGLRAFCSLCAETADLIRQGITPAALVVWALLLALFALRWASS</sequence>
<evidence type="ECO:0000313" key="2">
    <source>
        <dbReference type="EMBL" id="MFD2608116.1"/>
    </source>
</evidence>
<keyword evidence="1" id="KW-0812">Transmembrane</keyword>
<protein>
    <submittedName>
        <fullName evidence="2">Uncharacterized protein</fullName>
    </submittedName>
</protein>
<feature type="transmembrane region" description="Helical" evidence="1">
    <location>
        <begin position="44"/>
        <end position="64"/>
    </location>
</feature>
<evidence type="ECO:0000313" key="3">
    <source>
        <dbReference type="Proteomes" id="UP001597475"/>
    </source>
</evidence>
<dbReference type="EMBL" id="JBHUMK010000008">
    <property type="protein sequence ID" value="MFD2608116.1"/>
    <property type="molecule type" value="Genomic_DNA"/>
</dbReference>
<name>A0ABW5NZN0_9DEIO</name>
<organism evidence="2 3">
    <name type="scientific">Deinococcus taklimakanensis</name>
    <dbReference type="NCBI Taxonomy" id="536443"/>
    <lineage>
        <taxon>Bacteria</taxon>
        <taxon>Thermotogati</taxon>
        <taxon>Deinococcota</taxon>
        <taxon>Deinococci</taxon>
        <taxon>Deinococcales</taxon>
        <taxon>Deinococcaceae</taxon>
        <taxon>Deinococcus</taxon>
    </lineage>
</organism>
<dbReference type="Proteomes" id="UP001597475">
    <property type="component" value="Unassembled WGS sequence"/>
</dbReference>
<comment type="caution">
    <text evidence="2">The sequence shown here is derived from an EMBL/GenBank/DDBJ whole genome shotgun (WGS) entry which is preliminary data.</text>
</comment>
<reference evidence="3" key="1">
    <citation type="journal article" date="2019" name="Int. J. Syst. Evol. Microbiol.">
        <title>The Global Catalogue of Microorganisms (GCM) 10K type strain sequencing project: providing services to taxonomists for standard genome sequencing and annotation.</title>
        <authorList>
            <consortium name="The Broad Institute Genomics Platform"/>
            <consortium name="The Broad Institute Genome Sequencing Center for Infectious Disease"/>
            <person name="Wu L."/>
            <person name="Ma J."/>
        </authorList>
    </citation>
    <scope>NUCLEOTIDE SEQUENCE [LARGE SCALE GENOMIC DNA]</scope>
    <source>
        <strain evidence="3">KCTC 33842</strain>
    </source>
</reference>
<dbReference type="RefSeq" id="WP_386842373.1">
    <property type="nucleotide sequence ID" value="NZ_JBHUMK010000008.1"/>
</dbReference>
<keyword evidence="1" id="KW-0472">Membrane</keyword>
<keyword evidence="3" id="KW-1185">Reference proteome</keyword>
<gene>
    <name evidence="2" type="ORF">ACFSR9_01500</name>
</gene>
<proteinExistence type="predicted"/>
<keyword evidence="1" id="KW-1133">Transmembrane helix</keyword>
<evidence type="ECO:0000256" key="1">
    <source>
        <dbReference type="SAM" id="Phobius"/>
    </source>
</evidence>